<evidence type="ECO:0000313" key="3">
    <source>
        <dbReference type="EMBL" id="GIQ84947.1"/>
    </source>
</evidence>
<feature type="region of interest" description="Disordered" evidence="1">
    <location>
        <begin position="68"/>
        <end position="101"/>
    </location>
</feature>
<keyword evidence="2" id="KW-0732">Signal</keyword>
<dbReference type="Proteomes" id="UP000265618">
    <property type="component" value="Unassembled WGS sequence"/>
</dbReference>
<evidence type="ECO:0000256" key="2">
    <source>
        <dbReference type="SAM" id="SignalP"/>
    </source>
</evidence>
<protein>
    <submittedName>
        <fullName evidence="3">Uncharacterized protein</fullName>
    </submittedName>
</protein>
<feature type="signal peptide" evidence="2">
    <location>
        <begin position="1"/>
        <end position="19"/>
    </location>
</feature>
<sequence length="101" mass="10830">MPNTLISLAGNVLVVAVGATIYQRTAHVDLREKVHSATENELARSLTDGVLSMGEYVCDKAGDIVRRVTNQPPVDHTGTPAHMHVETPEPTSPSSQGEQLD</sequence>
<proteinExistence type="predicted"/>
<evidence type="ECO:0000256" key="1">
    <source>
        <dbReference type="SAM" id="MobiDB-lite"/>
    </source>
</evidence>
<organism evidence="3 4">
    <name type="scientific">Kipferlia bialata</name>
    <dbReference type="NCBI Taxonomy" id="797122"/>
    <lineage>
        <taxon>Eukaryota</taxon>
        <taxon>Metamonada</taxon>
        <taxon>Carpediemonas-like organisms</taxon>
        <taxon>Kipferlia</taxon>
    </lineage>
</organism>
<comment type="caution">
    <text evidence="3">The sequence shown here is derived from an EMBL/GenBank/DDBJ whole genome shotgun (WGS) entry which is preliminary data.</text>
</comment>
<evidence type="ECO:0000313" key="4">
    <source>
        <dbReference type="Proteomes" id="UP000265618"/>
    </source>
</evidence>
<feature type="chain" id="PRO_5039937793" evidence="2">
    <location>
        <begin position="20"/>
        <end position="101"/>
    </location>
</feature>
<feature type="compositionally biased region" description="Polar residues" evidence="1">
    <location>
        <begin position="92"/>
        <end position="101"/>
    </location>
</feature>
<name>A0A9K3CXP4_9EUKA</name>
<reference evidence="3 4" key="1">
    <citation type="journal article" date="2018" name="PLoS ONE">
        <title>The draft genome of Kipferlia bialata reveals reductive genome evolution in fornicate parasites.</title>
        <authorList>
            <person name="Tanifuji G."/>
            <person name="Takabayashi S."/>
            <person name="Kume K."/>
            <person name="Takagi M."/>
            <person name="Nakayama T."/>
            <person name="Kamikawa R."/>
            <person name="Inagaki Y."/>
            <person name="Hashimoto T."/>
        </authorList>
    </citation>
    <scope>NUCLEOTIDE SEQUENCE [LARGE SCALE GENOMIC DNA]</scope>
    <source>
        <strain evidence="3">NY0173</strain>
    </source>
</reference>
<accession>A0A9K3CXP4</accession>
<dbReference type="AlphaFoldDB" id="A0A9K3CXP4"/>
<gene>
    <name evidence="3" type="ORF">KIPB_006535</name>
</gene>
<keyword evidence="4" id="KW-1185">Reference proteome</keyword>
<dbReference type="EMBL" id="BDIP01001693">
    <property type="protein sequence ID" value="GIQ84947.1"/>
    <property type="molecule type" value="Genomic_DNA"/>
</dbReference>